<dbReference type="InterPro" id="IPR050298">
    <property type="entry name" value="Gram-neg_bact_OMP"/>
</dbReference>
<keyword evidence="10" id="KW-0998">Cell outer membrane</keyword>
<sequence>MQKRLFALAVAGLAGAPAFAQSSVTIFGTVDVGYRFSGDNIDSRVKNRSAIDSGTSTPTRLGFRGNEDLGNGLQAGFVLEQGIAADTGTSAGGGTFSRQAFVSLAGAFGTLGAGRQYTPGYVLTSTVDPFSGVTVGQYNNVYLSEYRWDNLVTYVSPSWGGFSVTAAFTLDGYGNESPGNRGAGDVGDVRALSILPQYRSGPLHVGLHIQDLRAKSTGLYDGDKVRVYDLAGTYDFGVAKLAAAYGIRRADNGDFSPDTGATEGEKTKQWFVGVTVPAGAAGKVLASYVARKTEAVAGGDDAKAGQWAVGYEHALSKRTAIHATYAKIDNNRAARDSTNLSGSVGAGYNAGDGYQTGFAAGIRHGF</sequence>
<evidence type="ECO:0000256" key="10">
    <source>
        <dbReference type="ARBA" id="ARBA00023237"/>
    </source>
</evidence>
<comment type="caution">
    <text evidence="13">The sequence shown here is derived from an EMBL/GenBank/DDBJ whole genome shotgun (WGS) entry which is preliminary data.</text>
</comment>
<keyword evidence="6 11" id="KW-0732">Signal</keyword>
<dbReference type="Pfam" id="PF13609">
    <property type="entry name" value="Porin_4"/>
    <property type="match status" value="1"/>
</dbReference>
<evidence type="ECO:0000313" key="14">
    <source>
        <dbReference type="Proteomes" id="UP001595974"/>
    </source>
</evidence>
<reference evidence="14" key="1">
    <citation type="journal article" date="2019" name="Int. J. Syst. Evol. Microbiol.">
        <title>The Global Catalogue of Microorganisms (GCM) 10K type strain sequencing project: providing services to taxonomists for standard genome sequencing and annotation.</title>
        <authorList>
            <consortium name="The Broad Institute Genomics Platform"/>
            <consortium name="The Broad Institute Genome Sequencing Center for Infectious Disease"/>
            <person name="Wu L."/>
            <person name="Ma J."/>
        </authorList>
    </citation>
    <scope>NUCLEOTIDE SEQUENCE [LARGE SCALE GENOMIC DNA]</scope>
    <source>
        <strain evidence="14">SHR3</strain>
    </source>
</reference>
<dbReference type="InterPro" id="IPR023614">
    <property type="entry name" value="Porin_dom_sf"/>
</dbReference>
<dbReference type="RefSeq" id="WP_096446295.1">
    <property type="nucleotide sequence ID" value="NZ_JBHSOG010000023.1"/>
</dbReference>
<keyword evidence="4" id="KW-1134">Transmembrane beta strand</keyword>
<evidence type="ECO:0000259" key="12">
    <source>
        <dbReference type="Pfam" id="PF13609"/>
    </source>
</evidence>
<dbReference type="Proteomes" id="UP001595974">
    <property type="component" value="Unassembled WGS sequence"/>
</dbReference>
<dbReference type="PRINTS" id="PR00182">
    <property type="entry name" value="ECOLNEIPORIN"/>
</dbReference>
<comment type="subunit">
    <text evidence="2">Homotrimer.</text>
</comment>
<keyword evidence="3" id="KW-0813">Transport</keyword>
<evidence type="ECO:0000256" key="3">
    <source>
        <dbReference type="ARBA" id="ARBA00022448"/>
    </source>
</evidence>
<keyword evidence="14" id="KW-1185">Reference proteome</keyword>
<evidence type="ECO:0000256" key="8">
    <source>
        <dbReference type="ARBA" id="ARBA00023114"/>
    </source>
</evidence>
<evidence type="ECO:0000256" key="7">
    <source>
        <dbReference type="ARBA" id="ARBA00023065"/>
    </source>
</evidence>
<proteinExistence type="predicted"/>
<name>A0ABW1AP17_9RHOO</name>
<accession>A0ABW1AP17</accession>
<dbReference type="EMBL" id="JBHSOG010000023">
    <property type="protein sequence ID" value="MFC5769052.1"/>
    <property type="molecule type" value="Genomic_DNA"/>
</dbReference>
<feature type="signal peptide" evidence="11">
    <location>
        <begin position="1"/>
        <end position="20"/>
    </location>
</feature>
<dbReference type="Gene3D" id="2.40.160.10">
    <property type="entry name" value="Porin"/>
    <property type="match status" value="1"/>
</dbReference>
<evidence type="ECO:0000256" key="9">
    <source>
        <dbReference type="ARBA" id="ARBA00023136"/>
    </source>
</evidence>
<evidence type="ECO:0000313" key="13">
    <source>
        <dbReference type="EMBL" id="MFC5769052.1"/>
    </source>
</evidence>
<keyword evidence="9" id="KW-0472">Membrane</keyword>
<evidence type="ECO:0000256" key="6">
    <source>
        <dbReference type="ARBA" id="ARBA00022729"/>
    </source>
</evidence>
<evidence type="ECO:0000256" key="4">
    <source>
        <dbReference type="ARBA" id="ARBA00022452"/>
    </source>
</evidence>
<feature type="domain" description="Porin" evidence="12">
    <location>
        <begin position="7"/>
        <end position="332"/>
    </location>
</feature>
<dbReference type="SUPFAM" id="SSF56935">
    <property type="entry name" value="Porins"/>
    <property type="match status" value="1"/>
</dbReference>
<dbReference type="PRINTS" id="PR00184">
    <property type="entry name" value="NEISSPPORIN"/>
</dbReference>
<organism evidence="13 14">
    <name type="scientific">Thauera sinica</name>
    <dbReference type="NCBI Taxonomy" id="2665146"/>
    <lineage>
        <taxon>Bacteria</taxon>
        <taxon>Pseudomonadati</taxon>
        <taxon>Pseudomonadota</taxon>
        <taxon>Betaproteobacteria</taxon>
        <taxon>Rhodocyclales</taxon>
        <taxon>Zoogloeaceae</taxon>
        <taxon>Thauera</taxon>
    </lineage>
</organism>
<evidence type="ECO:0000256" key="11">
    <source>
        <dbReference type="SAM" id="SignalP"/>
    </source>
</evidence>
<keyword evidence="7" id="KW-0406">Ion transport</keyword>
<dbReference type="CDD" id="cd00342">
    <property type="entry name" value="gram_neg_porins"/>
    <property type="match status" value="1"/>
</dbReference>
<gene>
    <name evidence="13" type="ORF">ACFPTN_06670</name>
</gene>
<dbReference type="PANTHER" id="PTHR34501">
    <property type="entry name" value="PROTEIN YDDL-RELATED"/>
    <property type="match status" value="1"/>
</dbReference>
<dbReference type="InterPro" id="IPR002299">
    <property type="entry name" value="Porin_Neis"/>
</dbReference>
<dbReference type="PANTHER" id="PTHR34501:SF9">
    <property type="entry name" value="MAJOR OUTER MEMBRANE PROTEIN P.IA"/>
    <property type="match status" value="1"/>
</dbReference>
<evidence type="ECO:0000256" key="2">
    <source>
        <dbReference type="ARBA" id="ARBA00011233"/>
    </source>
</evidence>
<keyword evidence="5" id="KW-0812">Transmembrane</keyword>
<keyword evidence="8" id="KW-0626">Porin</keyword>
<feature type="chain" id="PRO_5046832268" evidence="11">
    <location>
        <begin position="21"/>
        <end position="366"/>
    </location>
</feature>
<dbReference type="InterPro" id="IPR033900">
    <property type="entry name" value="Gram_neg_porin_domain"/>
</dbReference>
<dbReference type="InterPro" id="IPR001702">
    <property type="entry name" value="Porin_Gram-ve"/>
</dbReference>
<evidence type="ECO:0000256" key="1">
    <source>
        <dbReference type="ARBA" id="ARBA00004571"/>
    </source>
</evidence>
<evidence type="ECO:0000256" key="5">
    <source>
        <dbReference type="ARBA" id="ARBA00022692"/>
    </source>
</evidence>
<comment type="subcellular location">
    <subcellularLocation>
        <location evidence="1">Cell outer membrane</location>
        <topology evidence="1">Multi-pass membrane protein</topology>
    </subcellularLocation>
</comment>
<protein>
    <submittedName>
        <fullName evidence="13">Porin</fullName>
    </submittedName>
</protein>